<reference evidence="1 2" key="1">
    <citation type="submission" date="2017-02" db="EMBL/GenBank/DDBJ databases">
        <title>Bacillus pseudomycoides isolate FSL K6-0042.</title>
        <authorList>
            <person name="Kovac J."/>
        </authorList>
    </citation>
    <scope>NUCLEOTIDE SEQUENCE [LARGE SCALE GENOMIC DNA]</scope>
    <source>
        <strain evidence="1 2">FSL K6-0042</strain>
    </source>
</reference>
<dbReference type="Proteomes" id="UP000195321">
    <property type="component" value="Unassembled WGS sequence"/>
</dbReference>
<comment type="caution">
    <text evidence="1">The sequence shown here is derived from an EMBL/GenBank/DDBJ whole genome shotgun (WGS) entry which is preliminary data.</text>
</comment>
<gene>
    <name evidence="1" type="ORF">BW425_22670</name>
</gene>
<evidence type="ECO:0000313" key="1">
    <source>
        <dbReference type="EMBL" id="OUM46624.1"/>
    </source>
</evidence>
<dbReference type="SUPFAM" id="SSF48452">
    <property type="entry name" value="TPR-like"/>
    <property type="match status" value="1"/>
</dbReference>
<protein>
    <submittedName>
        <fullName evidence="1">Uncharacterized protein</fullName>
    </submittedName>
</protein>
<dbReference type="Pfam" id="PF18801">
    <property type="entry name" value="RapH_N"/>
    <property type="match status" value="1"/>
</dbReference>
<evidence type="ECO:0000313" key="2">
    <source>
        <dbReference type="Proteomes" id="UP000195321"/>
    </source>
</evidence>
<accession>A0A1Y3MA64</accession>
<name>A0A1Y3MA64_9BACI</name>
<dbReference type="AlphaFoldDB" id="A0A1Y3MA64"/>
<dbReference type="SMART" id="SM00028">
    <property type="entry name" value="TPR"/>
    <property type="match status" value="5"/>
</dbReference>
<dbReference type="RefSeq" id="WP_016114786.1">
    <property type="nucleotide sequence ID" value="NZ_JARHXM010000033.1"/>
</dbReference>
<dbReference type="EMBL" id="MWPX01000039">
    <property type="protein sequence ID" value="OUM46624.1"/>
    <property type="molecule type" value="Genomic_DNA"/>
</dbReference>
<proteinExistence type="predicted"/>
<organism evidence="1 2">
    <name type="scientific">Bacillus pseudomycoides</name>
    <dbReference type="NCBI Taxonomy" id="64104"/>
    <lineage>
        <taxon>Bacteria</taxon>
        <taxon>Bacillati</taxon>
        <taxon>Bacillota</taxon>
        <taxon>Bacilli</taxon>
        <taxon>Bacillales</taxon>
        <taxon>Bacillaceae</taxon>
        <taxon>Bacillus</taxon>
        <taxon>Bacillus cereus group</taxon>
    </lineage>
</organism>
<dbReference type="Gene3D" id="1.25.40.10">
    <property type="entry name" value="Tetratricopeptide repeat domain"/>
    <property type="match status" value="1"/>
</dbReference>
<sequence>MNVKVKGNEQIKELLNNWYQEIRSRNINNSHRLKEEIDTLIPNKKADSSLLLYYYLLDFGYNYLVDNLSISKNSFDKIESFDMPTDNSLAYYYHFYKAIHSNAIGNYNLAKEHYDKAEVLLNHISDELEQAEFYYNLATYHYHIYQALLAIKYGTKARDIFSEHTGYELKTAYCDNLLGLACTHLREFELAEEYFITAMGTFQKQENEKAILLVRHNLGLMYASQNISSSAIRYLSEVVEKKPHHYKAIFVKAKEHVKLKEEEIASQLIEKGLTICNDLGNKEYQYRFTILREMNKKSPAEKLEKGVLAGMDYFKTERLWEYVQEYTEALAVQFHNEGNFEQGSKYFYLSYEAKKEIFKKEALK</sequence>
<dbReference type="InterPro" id="IPR011990">
    <property type="entry name" value="TPR-like_helical_dom_sf"/>
</dbReference>
<dbReference type="InterPro" id="IPR019734">
    <property type="entry name" value="TPR_rpt"/>
</dbReference>